<name>A0AA35T8K6_GEOBA</name>
<reference evidence="8" key="1">
    <citation type="submission" date="2023-03" db="EMBL/GenBank/DDBJ databases">
        <authorList>
            <person name="Steffen K."/>
            <person name="Cardenas P."/>
        </authorList>
    </citation>
    <scope>NUCLEOTIDE SEQUENCE</scope>
</reference>
<evidence type="ECO:0000256" key="2">
    <source>
        <dbReference type="ARBA" id="ARBA00022598"/>
    </source>
</evidence>
<dbReference type="PROSITE" id="PS50862">
    <property type="entry name" value="AA_TRNA_LIGASE_II"/>
    <property type="match status" value="1"/>
</dbReference>
<evidence type="ECO:0000313" key="9">
    <source>
        <dbReference type="Proteomes" id="UP001174909"/>
    </source>
</evidence>
<keyword evidence="3" id="KW-0547">Nucleotide-binding</keyword>
<dbReference type="GO" id="GO:0006422">
    <property type="term" value="P:aspartyl-tRNA aminoacylation"/>
    <property type="evidence" value="ECO:0007669"/>
    <property type="project" value="TreeGrafter"/>
</dbReference>
<dbReference type="SUPFAM" id="SSF50249">
    <property type="entry name" value="Nucleic acid-binding proteins"/>
    <property type="match status" value="1"/>
</dbReference>
<keyword evidence="9" id="KW-1185">Reference proteome</keyword>
<dbReference type="InterPro" id="IPR004365">
    <property type="entry name" value="NA-bd_OB_tRNA"/>
</dbReference>
<dbReference type="Gene3D" id="3.30.930.10">
    <property type="entry name" value="Bira Bifunctional Protein, Domain 2"/>
    <property type="match status" value="1"/>
</dbReference>
<dbReference type="SUPFAM" id="SSF55681">
    <property type="entry name" value="Class II aaRS and biotin synthetases"/>
    <property type="match status" value="1"/>
</dbReference>
<dbReference type="InterPro" id="IPR047089">
    <property type="entry name" value="Asp-tRNA-ligase_1_N"/>
</dbReference>
<dbReference type="NCBIfam" id="NF001750">
    <property type="entry name" value="PRK00476.1"/>
    <property type="match status" value="1"/>
</dbReference>
<dbReference type="InterPro" id="IPR002312">
    <property type="entry name" value="Asp/Asn-tRNA-synth_IIb"/>
</dbReference>
<dbReference type="Pfam" id="PF01336">
    <property type="entry name" value="tRNA_anti-codon"/>
    <property type="match status" value="1"/>
</dbReference>
<keyword evidence="6" id="KW-0030">Aminoacyl-tRNA synthetase</keyword>
<proteinExistence type="inferred from homology"/>
<dbReference type="GO" id="GO:0003676">
    <property type="term" value="F:nucleic acid binding"/>
    <property type="evidence" value="ECO:0007669"/>
    <property type="project" value="InterPro"/>
</dbReference>
<dbReference type="PANTHER" id="PTHR22594:SF5">
    <property type="entry name" value="ASPARTATE--TRNA LIGASE, MITOCHONDRIAL"/>
    <property type="match status" value="1"/>
</dbReference>
<dbReference type="Pfam" id="PF00152">
    <property type="entry name" value="tRNA-synt_2"/>
    <property type="match status" value="1"/>
</dbReference>
<evidence type="ECO:0000256" key="4">
    <source>
        <dbReference type="ARBA" id="ARBA00022840"/>
    </source>
</evidence>
<dbReference type="InterPro" id="IPR004364">
    <property type="entry name" value="Aa-tRNA-synt_II"/>
</dbReference>
<keyword evidence="4" id="KW-0067">ATP-binding</keyword>
<dbReference type="InterPro" id="IPR029351">
    <property type="entry name" value="GAD_dom"/>
</dbReference>
<sequence length="601" mass="67843">MSQETQEATSSCLKRTHYCGDLRLTDAGTTAQINGWVKRRRDHGGVIFVDLRDRTGITQVVFDPQIDEKAHALADAVRSEYVFEDVGGEDGLSIYQGTVNPELDTGEIELAVDSLNILNTAKTPPFPVEDDIEVAEDIRMRYRFIDLRRPEMQKTLAMRHKAALAARNYMNEQGFLEIETPILMNSTPEGARDVLVPSRHYPGRFYALPQSPQQFKQILMMSGVDKYFQIARCFRDEDTRSDRQLEFTQLDIEMSFAGVDDVLEVTEGLMKRIFEEAGDIPVQTPFLRLPYHESMARFGNDKPDTRFGMELTDLSDVMADCDFQVFTRTLSAGGQVKAIAAPGGANFSRKDIDDLTQFVATYRAKGLAWVKVTTEGFASGIVKFFTTEQLETAQERTGAKPGDIMFFVADKPKVVADALGNLRLHLGKKLNLIDETQYNFLWIVDYPLFEWNEDENRYEPFHHLFTGGTEETLPLLDTDPGKVQSQHYDLVCNGYEICSGSVRIHQWDIQQKVFEVLGITPEEVESRFGYFIDALAYGTPPHAGVAPGLDRIVMLMRNEENIREVIAFPKSQQGLCPLTHAPSVVTDTQLEELSIRVDAEL</sequence>
<dbReference type="HAMAP" id="MF_00044">
    <property type="entry name" value="Asp_tRNA_synth_type1"/>
    <property type="match status" value="1"/>
</dbReference>
<keyword evidence="5" id="KW-0648">Protein biosynthesis</keyword>
<accession>A0AA35T8K6</accession>
<keyword evidence="2 8" id="KW-0436">Ligase</keyword>
<dbReference type="Gene3D" id="2.40.50.140">
    <property type="entry name" value="Nucleic acid-binding proteins"/>
    <property type="match status" value="1"/>
</dbReference>
<evidence type="ECO:0000259" key="7">
    <source>
        <dbReference type="PROSITE" id="PS50862"/>
    </source>
</evidence>
<dbReference type="CDD" id="cd04317">
    <property type="entry name" value="EcAspRS_like_N"/>
    <property type="match status" value="1"/>
</dbReference>
<dbReference type="AlphaFoldDB" id="A0AA35T8K6"/>
<dbReference type="InterPro" id="IPR047090">
    <property type="entry name" value="AspRS_core"/>
</dbReference>
<dbReference type="Proteomes" id="UP001174909">
    <property type="component" value="Unassembled WGS sequence"/>
</dbReference>
<dbReference type="GO" id="GO:0005524">
    <property type="term" value="F:ATP binding"/>
    <property type="evidence" value="ECO:0007669"/>
    <property type="project" value="UniProtKB-KW"/>
</dbReference>
<evidence type="ECO:0000256" key="3">
    <source>
        <dbReference type="ARBA" id="ARBA00022741"/>
    </source>
</evidence>
<dbReference type="InterPro" id="IPR006195">
    <property type="entry name" value="aa-tRNA-synth_II"/>
</dbReference>
<feature type="domain" description="Aminoacyl-transfer RNA synthetases class-II family profile" evidence="7">
    <location>
        <begin position="165"/>
        <end position="569"/>
    </location>
</feature>
<protein>
    <submittedName>
        <fullName evidence="8">Aspartate--tRNA(Asp/Asn) ligase</fullName>
    </submittedName>
</protein>
<dbReference type="InterPro" id="IPR045864">
    <property type="entry name" value="aa-tRNA-synth_II/BPL/LPL"/>
</dbReference>
<gene>
    <name evidence="8" type="ORF">GBAR_LOCUS23724</name>
</gene>
<evidence type="ECO:0000256" key="5">
    <source>
        <dbReference type="ARBA" id="ARBA00022917"/>
    </source>
</evidence>
<comment type="similarity">
    <text evidence="1">Belongs to the class-II aminoacyl-tRNA synthetase family. Type 1 subfamily.</text>
</comment>
<evidence type="ECO:0000313" key="8">
    <source>
        <dbReference type="EMBL" id="CAI8042781.1"/>
    </source>
</evidence>
<evidence type="ECO:0000256" key="1">
    <source>
        <dbReference type="ARBA" id="ARBA00006303"/>
    </source>
</evidence>
<evidence type="ECO:0000256" key="6">
    <source>
        <dbReference type="ARBA" id="ARBA00023146"/>
    </source>
</evidence>
<comment type="caution">
    <text evidence="8">The sequence shown here is derived from an EMBL/GenBank/DDBJ whole genome shotgun (WGS) entry which is preliminary data.</text>
</comment>
<dbReference type="GO" id="GO:0005737">
    <property type="term" value="C:cytoplasm"/>
    <property type="evidence" value="ECO:0007669"/>
    <property type="project" value="InterPro"/>
</dbReference>
<organism evidence="8 9">
    <name type="scientific">Geodia barretti</name>
    <name type="common">Barrett's horny sponge</name>
    <dbReference type="NCBI Taxonomy" id="519541"/>
    <lineage>
        <taxon>Eukaryota</taxon>
        <taxon>Metazoa</taxon>
        <taxon>Porifera</taxon>
        <taxon>Demospongiae</taxon>
        <taxon>Heteroscleromorpha</taxon>
        <taxon>Tetractinellida</taxon>
        <taxon>Astrophorina</taxon>
        <taxon>Geodiidae</taxon>
        <taxon>Geodia</taxon>
    </lineage>
</organism>
<dbReference type="CDD" id="cd00777">
    <property type="entry name" value="AspRS_core"/>
    <property type="match status" value="1"/>
</dbReference>
<dbReference type="Pfam" id="PF02938">
    <property type="entry name" value="GAD"/>
    <property type="match status" value="1"/>
</dbReference>
<dbReference type="PANTHER" id="PTHR22594">
    <property type="entry name" value="ASPARTYL/LYSYL-TRNA SYNTHETASE"/>
    <property type="match status" value="1"/>
</dbReference>
<dbReference type="SUPFAM" id="SSF55261">
    <property type="entry name" value="GAD domain-like"/>
    <property type="match status" value="1"/>
</dbReference>
<dbReference type="NCBIfam" id="TIGR00459">
    <property type="entry name" value="aspS_bact"/>
    <property type="match status" value="1"/>
</dbReference>
<dbReference type="InterPro" id="IPR004524">
    <property type="entry name" value="Asp-tRNA-ligase_1"/>
</dbReference>
<dbReference type="InterPro" id="IPR012340">
    <property type="entry name" value="NA-bd_OB-fold"/>
</dbReference>
<dbReference type="PRINTS" id="PR01042">
    <property type="entry name" value="TRNASYNTHASP"/>
</dbReference>
<dbReference type="EMBL" id="CASHTH010003283">
    <property type="protein sequence ID" value="CAI8042781.1"/>
    <property type="molecule type" value="Genomic_DNA"/>
</dbReference>
<dbReference type="GO" id="GO:0004815">
    <property type="term" value="F:aspartate-tRNA ligase activity"/>
    <property type="evidence" value="ECO:0007669"/>
    <property type="project" value="TreeGrafter"/>
</dbReference>
<dbReference type="InterPro" id="IPR004115">
    <property type="entry name" value="GAD-like_sf"/>
</dbReference>
<dbReference type="Gene3D" id="3.30.1360.30">
    <property type="entry name" value="GAD-like domain"/>
    <property type="match status" value="1"/>
</dbReference>